<protein>
    <submittedName>
        <fullName evidence="2">Uncharacterized protein</fullName>
    </submittedName>
</protein>
<reference evidence="2 3" key="1">
    <citation type="journal article" date="2018" name="Nat. Biotechnol.">
        <title>A standardized bacterial taxonomy based on genome phylogeny substantially revises the tree of life.</title>
        <authorList>
            <person name="Parks D.H."/>
            <person name="Chuvochina M."/>
            <person name="Waite D.W."/>
            <person name="Rinke C."/>
            <person name="Skarshewski A."/>
            <person name="Chaumeil P.A."/>
            <person name="Hugenholtz P."/>
        </authorList>
    </citation>
    <scope>NUCLEOTIDE SEQUENCE [LARGE SCALE GENOMIC DNA]</scope>
    <source>
        <strain evidence="2">UBA11482</strain>
    </source>
</reference>
<accession>A0A354M1C5</accession>
<feature type="compositionally biased region" description="Polar residues" evidence="1">
    <location>
        <begin position="8"/>
        <end position="17"/>
    </location>
</feature>
<gene>
    <name evidence="2" type="ORF">DDY73_04860</name>
</gene>
<comment type="caution">
    <text evidence="2">The sequence shown here is derived from an EMBL/GenBank/DDBJ whole genome shotgun (WGS) entry which is preliminary data.</text>
</comment>
<feature type="region of interest" description="Disordered" evidence="1">
    <location>
        <begin position="1"/>
        <end position="26"/>
    </location>
</feature>
<evidence type="ECO:0000256" key="1">
    <source>
        <dbReference type="SAM" id="MobiDB-lite"/>
    </source>
</evidence>
<organism evidence="2 3">
    <name type="scientific">Coprobacter fastidiosus</name>
    <dbReference type="NCBI Taxonomy" id="1099853"/>
    <lineage>
        <taxon>Bacteria</taxon>
        <taxon>Pseudomonadati</taxon>
        <taxon>Bacteroidota</taxon>
        <taxon>Bacteroidia</taxon>
        <taxon>Bacteroidales</taxon>
        <taxon>Barnesiellaceae</taxon>
        <taxon>Coprobacter</taxon>
    </lineage>
</organism>
<proteinExistence type="predicted"/>
<sequence length="26" mass="2919">MGDKRNTEWGSDMNNVPPSALPYPKN</sequence>
<dbReference type="Proteomes" id="UP000262954">
    <property type="component" value="Unassembled WGS sequence"/>
</dbReference>
<evidence type="ECO:0000313" key="2">
    <source>
        <dbReference type="EMBL" id="HBJ08314.1"/>
    </source>
</evidence>
<dbReference type="AlphaFoldDB" id="A0A354M1C5"/>
<name>A0A354M1C5_9BACT</name>
<dbReference type="EMBL" id="DNWC01000063">
    <property type="protein sequence ID" value="HBJ08314.1"/>
    <property type="molecule type" value="Genomic_DNA"/>
</dbReference>
<evidence type="ECO:0000313" key="3">
    <source>
        <dbReference type="Proteomes" id="UP000262954"/>
    </source>
</evidence>